<keyword evidence="3" id="KW-1185">Reference proteome</keyword>
<evidence type="ECO:0000313" key="3">
    <source>
        <dbReference type="Proteomes" id="UP001549143"/>
    </source>
</evidence>
<comment type="caution">
    <text evidence="2">The sequence shown here is derived from an EMBL/GenBank/DDBJ whole genome shotgun (WGS) entry which is preliminary data.</text>
</comment>
<dbReference type="RefSeq" id="WP_354151756.1">
    <property type="nucleotide sequence ID" value="NZ_JBEPMN010000007.1"/>
</dbReference>
<dbReference type="InterPro" id="IPR001466">
    <property type="entry name" value="Beta-lactam-related"/>
</dbReference>
<reference evidence="2 3" key="1">
    <citation type="submission" date="2024-06" db="EMBL/GenBank/DDBJ databases">
        <title>Genomic Encyclopedia of Type Strains, Phase IV (KMG-IV): sequencing the most valuable type-strain genomes for metagenomic binning, comparative biology and taxonomic classification.</title>
        <authorList>
            <person name="Goeker M."/>
        </authorList>
    </citation>
    <scope>NUCLEOTIDE SEQUENCE [LARGE SCALE GENOMIC DNA]</scope>
    <source>
        <strain evidence="2 3">DSM 19730</strain>
    </source>
</reference>
<evidence type="ECO:0000259" key="1">
    <source>
        <dbReference type="Pfam" id="PF00144"/>
    </source>
</evidence>
<dbReference type="InterPro" id="IPR012338">
    <property type="entry name" value="Beta-lactam/transpept-like"/>
</dbReference>
<dbReference type="PANTHER" id="PTHR43283">
    <property type="entry name" value="BETA-LACTAMASE-RELATED"/>
    <property type="match status" value="1"/>
</dbReference>
<sequence length="356" mass="38508">MASKTPNIAIRKQRTRVFSISSALLVWTCVFAAPAFSQAGMRERLEHILDDAGNLEPLRTVLIAYDGETVAERGYRGHSVTAPSNIKSASKVIVSAMIGIAIDKGLIKSVDQPIAGLLGRYLPDSPDSRLREITIGHLLSMQAGLERTSGANYGRWVASRDWVRFVLTQPFVAEPGGEMLYSTGSTHLLSAILTQTSGKSTLALAREWFSGLEGFSIASWDRDPQGIHFGGNQMAMSPRSLLAFGEMYRRGGVAGNGARVVPEGWIGESWRVRTHSRFTQDGYGYGWFQRNVAGEDVSYAWGYGGQMLYIVPAASLTVVMTSDDAAPSGSTGHREDLHGLLGRIIDAAKTSPASPL</sequence>
<dbReference type="EMBL" id="JBEPMN010000007">
    <property type="protein sequence ID" value="MET3661883.1"/>
    <property type="molecule type" value="Genomic_DNA"/>
</dbReference>
<protein>
    <submittedName>
        <fullName evidence="2">CubicO group peptidase (Beta-lactamase class C family)</fullName>
    </submittedName>
</protein>
<evidence type="ECO:0000313" key="2">
    <source>
        <dbReference type="EMBL" id="MET3661883.1"/>
    </source>
</evidence>
<dbReference type="Gene3D" id="3.40.710.10">
    <property type="entry name" value="DD-peptidase/beta-lactamase superfamily"/>
    <property type="match status" value="1"/>
</dbReference>
<accession>A0ABV2KP55</accession>
<organism evidence="2 3">
    <name type="scientific">Aquamicrobium ahrensii</name>
    <dbReference type="NCBI Taxonomy" id="469551"/>
    <lineage>
        <taxon>Bacteria</taxon>
        <taxon>Pseudomonadati</taxon>
        <taxon>Pseudomonadota</taxon>
        <taxon>Alphaproteobacteria</taxon>
        <taxon>Hyphomicrobiales</taxon>
        <taxon>Phyllobacteriaceae</taxon>
        <taxon>Aquamicrobium</taxon>
    </lineage>
</organism>
<dbReference type="SUPFAM" id="SSF56601">
    <property type="entry name" value="beta-lactamase/transpeptidase-like"/>
    <property type="match status" value="1"/>
</dbReference>
<dbReference type="PANTHER" id="PTHR43283:SF7">
    <property type="entry name" value="BETA-LACTAMASE-RELATED DOMAIN-CONTAINING PROTEIN"/>
    <property type="match status" value="1"/>
</dbReference>
<feature type="domain" description="Beta-lactamase-related" evidence="1">
    <location>
        <begin position="61"/>
        <end position="331"/>
    </location>
</feature>
<gene>
    <name evidence="2" type="ORF">ABID44_002214</name>
</gene>
<dbReference type="InterPro" id="IPR050789">
    <property type="entry name" value="Diverse_Enzym_Activities"/>
</dbReference>
<dbReference type="Pfam" id="PF00144">
    <property type="entry name" value="Beta-lactamase"/>
    <property type="match status" value="1"/>
</dbReference>
<dbReference type="Proteomes" id="UP001549143">
    <property type="component" value="Unassembled WGS sequence"/>
</dbReference>
<proteinExistence type="predicted"/>
<name>A0ABV2KP55_9HYPH</name>